<dbReference type="SMART" id="SM00415">
    <property type="entry name" value="HSF"/>
    <property type="match status" value="1"/>
</dbReference>
<evidence type="ECO:0000256" key="4">
    <source>
        <dbReference type="ARBA" id="ARBA00023125"/>
    </source>
</evidence>
<feature type="region of interest" description="Disordered" evidence="8">
    <location>
        <begin position="146"/>
        <end position="165"/>
    </location>
</feature>
<organism evidence="10 11">
    <name type="scientific">Dendroctonus ponderosae</name>
    <name type="common">Mountain pine beetle</name>
    <dbReference type="NCBI Taxonomy" id="77166"/>
    <lineage>
        <taxon>Eukaryota</taxon>
        <taxon>Metazoa</taxon>
        <taxon>Ecdysozoa</taxon>
        <taxon>Arthropoda</taxon>
        <taxon>Hexapoda</taxon>
        <taxon>Insecta</taxon>
        <taxon>Pterygota</taxon>
        <taxon>Neoptera</taxon>
        <taxon>Endopterygota</taxon>
        <taxon>Coleoptera</taxon>
        <taxon>Polyphaga</taxon>
        <taxon>Cucujiformia</taxon>
        <taxon>Curculionidae</taxon>
        <taxon>Scolytinae</taxon>
        <taxon>Dendroctonus</taxon>
    </lineage>
</organism>
<evidence type="ECO:0000256" key="2">
    <source>
        <dbReference type="ARBA" id="ARBA00006403"/>
    </source>
</evidence>
<evidence type="ECO:0000256" key="8">
    <source>
        <dbReference type="SAM" id="MobiDB-lite"/>
    </source>
</evidence>
<keyword evidence="11" id="KW-1185">Reference proteome</keyword>
<dbReference type="InterPro" id="IPR036388">
    <property type="entry name" value="WH-like_DNA-bd_sf"/>
</dbReference>
<proteinExistence type="inferred from homology"/>
<feature type="compositionally biased region" description="Low complexity" evidence="8">
    <location>
        <begin position="344"/>
        <end position="358"/>
    </location>
</feature>
<feature type="domain" description="HSF-type DNA-binding" evidence="9">
    <location>
        <begin position="48"/>
        <end position="144"/>
    </location>
</feature>
<keyword evidence="4" id="KW-0238">DNA-binding</keyword>
<protein>
    <recommendedName>
        <fullName evidence="9">HSF-type DNA-binding domain-containing protein</fullName>
    </recommendedName>
</protein>
<dbReference type="RefSeq" id="XP_019757208.1">
    <property type="nucleotide sequence ID" value="XM_019901649.2"/>
</dbReference>
<keyword evidence="5" id="KW-0804">Transcription</keyword>
<dbReference type="GO" id="GO:0005634">
    <property type="term" value="C:nucleus"/>
    <property type="evidence" value="ECO:0007669"/>
    <property type="project" value="UniProtKB-SubCell"/>
</dbReference>
<accession>A0AAR5P7Y8</accession>
<dbReference type="PANTHER" id="PTHR10015:SF427">
    <property type="entry name" value="HEAT SHOCK FACTOR PROTEIN"/>
    <property type="match status" value="1"/>
</dbReference>
<reference evidence="11" key="1">
    <citation type="journal article" date="2013" name="Genome Biol.">
        <title>Draft genome of the mountain pine beetle, Dendroctonus ponderosae Hopkins, a major forest pest.</title>
        <authorList>
            <person name="Keeling C.I."/>
            <person name="Yuen M.M."/>
            <person name="Liao N.Y."/>
            <person name="Docking T.R."/>
            <person name="Chan S.K."/>
            <person name="Taylor G.A."/>
            <person name="Palmquist D.L."/>
            <person name="Jackman S.D."/>
            <person name="Nguyen A."/>
            <person name="Li M."/>
            <person name="Henderson H."/>
            <person name="Janes J.K."/>
            <person name="Zhao Y."/>
            <person name="Pandoh P."/>
            <person name="Moore R."/>
            <person name="Sperling F.A."/>
            <person name="Huber D.P."/>
            <person name="Birol I."/>
            <person name="Jones S.J."/>
            <person name="Bohlmann J."/>
        </authorList>
    </citation>
    <scope>NUCLEOTIDE SEQUENCE</scope>
</reference>
<name>A0AAR5P7Y8_DENPD</name>
<sequence length="525" mass="58703">MKRSQIKNEYAEEDPCLEENVENGEEMPIISVVVNPDSPQNINALSSNVPLFIKKLWIIVNDESNKEIISWNSSGDGFEMHDQLGFISQTLPKYFKHNQLSSFVRQLNLYGFHKSQSIERDEFQFTHPFFLKDVPQLLPLIKRKVPSGRSQSTKPTPNENSPHAPIVQELVGTIKNITDKSDAIATDMSKLRQENAALWREMNTLRLKYSKQTKIINKLIHFLIAYMQKHHNSRKGGRTVSPANSNKFLKTGPKIMELDYRYKNNPHEFWTDFDNEQSAPDHENYTVVEPADSPSSQSGGQASEIAKSHNMRVSSTIDELLPNSNTYDPMAGASNSPLPQFDYKSSLPSSSKASNSALQRAGGSKDNLGYLIDNSRVEMSTIKELIKNLTPDDMTTFYKLVNENCKAQEEDLNFDVASDLMSSLAVPEVDNNISQSDLENLEKMIQNQIGNTEALSQPLSSNDTIQADTINSALADPSSSVQKSDDPGLPSIDDGALGLIGLDDDLFNTDDILTNVSVDQFFNMN</sequence>
<comment type="similarity">
    <text evidence="2 7">Belongs to the HSF family.</text>
</comment>
<dbReference type="KEGG" id="dpa:109535716"/>
<dbReference type="SUPFAM" id="SSF46785">
    <property type="entry name" value="Winged helix' DNA-binding domain"/>
    <property type="match status" value="1"/>
</dbReference>
<feature type="compositionally biased region" description="Polar residues" evidence="8">
    <location>
        <begin position="148"/>
        <end position="161"/>
    </location>
</feature>
<evidence type="ECO:0000256" key="6">
    <source>
        <dbReference type="ARBA" id="ARBA00023242"/>
    </source>
</evidence>
<evidence type="ECO:0000313" key="10">
    <source>
        <dbReference type="EnsemblMetazoa" id="XP_019757208.1"/>
    </source>
</evidence>
<evidence type="ECO:0000256" key="5">
    <source>
        <dbReference type="ARBA" id="ARBA00023163"/>
    </source>
</evidence>
<dbReference type="GeneID" id="109535716"/>
<dbReference type="Pfam" id="PF00447">
    <property type="entry name" value="HSF_DNA-bind"/>
    <property type="match status" value="1"/>
</dbReference>
<dbReference type="InterPro" id="IPR036390">
    <property type="entry name" value="WH_DNA-bd_sf"/>
</dbReference>
<dbReference type="InterPro" id="IPR000232">
    <property type="entry name" value="HSF_DNA-bd"/>
</dbReference>
<dbReference type="Proteomes" id="UP000019118">
    <property type="component" value="Unassembled WGS sequence"/>
</dbReference>
<evidence type="ECO:0000256" key="7">
    <source>
        <dbReference type="RuleBase" id="RU004020"/>
    </source>
</evidence>
<dbReference type="Gene3D" id="1.10.10.10">
    <property type="entry name" value="Winged helix-like DNA-binding domain superfamily/Winged helix DNA-binding domain"/>
    <property type="match status" value="1"/>
</dbReference>
<reference evidence="10" key="2">
    <citation type="submission" date="2024-08" db="UniProtKB">
        <authorList>
            <consortium name="EnsemblMetazoa"/>
        </authorList>
    </citation>
    <scope>IDENTIFICATION</scope>
</reference>
<evidence type="ECO:0000313" key="11">
    <source>
        <dbReference type="Proteomes" id="UP000019118"/>
    </source>
</evidence>
<dbReference type="GO" id="GO:0043565">
    <property type="term" value="F:sequence-specific DNA binding"/>
    <property type="evidence" value="ECO:0007669"/>
    <property type="project" value="InterPro"/>
</dbReference>
<dbReference type="PRINTS" id="PR00056">
    <property type="entry name" value="HSFDOMAIN"/>
</dbReference>
<keyword evidence="6" id="KW-0539">Nucleus</keyword>
<evidence type="ECO:0000259" key="9">
    <source>
        <dbReference type="SMART" id="SM00415"/>
    </source>
</evidence>
<feature type="region of interest" description="Disordered" evidence="8">
    <location>
        <begin position="271"/>
        <end position="367"/>
    </location>
</feature>
<comment type="subcellular location">
    <subcellularLocation>
        <location evidence="1">Nucleus</location>
    </subcellularLocation>
</comment>
<dbReference type="GO" id="GO:0003700">
    <property type="term" value="F:DNA-binding transcription factor activity"/>
    <property type="evidence" value="ECO:0007669"/>
    <property type="project" value="InterPro"/>
</dbReference>
<feature type="compositionally biased region" description="Polar residues" evidence="8">
    <location>
        <begin position="311"/>
        <end position="338"/>
    </location>
</feature>
<evidence type="ECO:0000256" key="3">
    <source>
        <dbReference type="ARBA" id="ARBA00023015"/>
    </source>
</evidence>
<dbReference type="PANTHER" id="PTHR10015">
    <property type="entry name" value="HEAT SHOCK TRANSCRIPTION FACTOR"/>
    <property type="match status" value="1"/>
</dbReference>
<keyword evidence="3" id="KW-0805">Transcription regulation</keyword>
<evidence type="ECO:0000256" key="1">
    <source>
        <dbReference type="ARBA" id="ARBA00004123"/>
    </source>
</evidence>
<dbReference type="EnsemblMetazoa" id="XM_019901649.1">
    <property type="protein sequence ID" value="XP_019757208.1"/>
    <property type="gene ID" value="LOC109535716"/>
</dbReference>
<dbReference type="FunFam" id="1.10.10.10:FF:000027">
    <property type="entry name" value="Heat shock transcription factor 1"/>
    <property type="match status" value="1"/>
</dbReference>
<dbReference type="AlphaFoldDB" id="A0AAR5P7Y8"/>